<dbReference type="EMBL" id="LLXZ01000157">
    <property type="protein sequence ID" value="KRR02437.1"/>
    <property type="molecule type" value="Genomic_DNA"/>
</dbReference>
<protein>
    <submittedName>
        <fullName evidence="1">Uncharacterized protein</fullName>
    </submittedName>
</protein>
<proteinExistence type="predicted"/>
<dbReference type="RefSeq" id="WP_057838123.1">
    <property type="nucleotide sequence ID" value="NZ_LLXZ01000157.1"/>
</dbReference>
<evidence type="ECO:0000313" key="2">
    <source>
        <dbReference type="Proteomes" id="UP000050863"/>
    </source>
</evidence>
<sequence>MGITVFVFDKRVAKAQANYGVWVGREIAAAPKNAWNKLESSSPRLRKWFADMRKTFPLIGESDPDDSYGTEYCFYRNVIDAVFASSIGEEGVRKAWKLAEKHGLRILIGDELLPAAAPRGKRDFHISVLHGAKPDKPGVSPNVCFVLFDPELTRVSPSTARNWDLEQVETGAWSNDPSILSGDRLRQWKDQLAARNLDSLISEMRFYRELIFVRVTQKNGSSMVSPIMELSHRLGLPLQVYVNLA</sequence>
<comment type="caution">
    <text evidence="1">The sequence shown here is derived from an EMBL/GenBank/DDBJ whole genome shotgun (WGS) entry which is preliminary data.</text>
</comment>
<gene>
    <name evidence="1" type="ORF">CQ12_37700</name>
</gene>
<name>A0A0R3LAB4_9BRAD</name>
<dbReference type="Proteomes" id="UP000050863">
    <property type="component" value="Unassembled WGS sequence"/>
</dbReference>
<keyword evidence="2" id="KW-1185">Reference proteome</keyword>
<accession>A0A0R3LAB4</accession>
<dbReference type="AlphaFoldDB" id="A0A0R3LAB4"/>
<reference evidence="1 2" key="1">
    <citation type="submission" date="2014-03" db="EMBL/GenBank/DDBJ databases">
        <title>Bradyrhizobium valentinum sp. nov., isolated from effective nodules of Lupinus mariae-josephae, a lupine endemic of basic-lime soils in Eastern Spain.</title>
        <authorList>
            <person name="Duran D."/>
            <person name="Rey L."/>
            <person name="Navarro A."/>
            <person name="Busquets A."/>
            <person name="Imperial J."/>
            <person name="Ruiz-Argueso T."/>
        </authorList>
    </citation>
    <scope>NUCLEOTIDE SEQUENCE [LARGE SCALE GENOMIC DNA]</scope>
    <source>
        <strain evidence="1 2">PAC68</strain>
    </source>
</reference>
<dbReference type="STRING" id="280332.CQ12_37700"/>
<dbReference type="OrthoDB" id="882812at2"/>
<organism evidence="1 2">
    <name type="scientific">Bradyrhizobium jicamae</name>
    <dbReference type="NCBI Taxonomy" id="280332"/>
    <lineage>
        <taxon>Bacteria</taxon>
        <taxon>Pseudomonadati</taxon>
        <taxon>Pseudomonadota</taxon>
        <taxon>Alphaproteobacteria</taxon>
        <taxon>Hyphomicrobiales</taxon>
        <taxon>Nitrobacteraceae</taxon>
        <taxon>Bradyrhizobium</taxon>
    </lineage>
</organism>
<evidence type="ECO:0000313" key="1">
    <source>
        <dbReference type="EMBL" id="KRR02437.1"/>
    </source>
</evidence>